<evidence type="ECO:0000259" key="7">
    <source>
        <dbReference type="PROSITE" id="PS50103"/>
    </source>
</evidence>
<feature type="domain" description="C3H1-type" evidence="7">
    <location>
        <begin position="227"/>
        <end position="255"/>
    </location>
</feature>
<feature type="coiled-coil region" evidence="5">
    <location>
        <begin position="100"/>
        <end position="140"/>
    </location>
</feature>
<sequence>MSSTDPNEEALRLKYAEVAALKAALAQKQALKRRQEAHAARIQKRSKYGNQHSSYPQPRKFGNLKLVMNNGIPQEGGSSEPSSEGYVSVQSSGGNTLYNVNVYQEEAEKLKKKIELKKKQVQEQRRIKKLKARISRQRARYVSADRIKINGDKYSVIKGGFRLIPTTMFQTTNPDTCVWNGIKYKRAENTGTFKPLEKIPKTKYVLITDCTTGNLSLGEPFTNNTTRHSKEVCKYFQSTGMCEKGSLCKYAHNKDMIRMCPLFLAGKCYGRNCLLSHSPNDSNTPTCRYYLDKTCTNPTCKYRHFKPDHYDDPNYEILTCRPFAIGGYCARGKKCPFLHLPNCPDFEEDNYCRYGRECALTHRFTLRTQEQIATRSNKYIREETVVAEETTPTPQKQIISSYTVDPKLLFAVDLTGNYQYYIDNEGNLTTNDSKEFLIELSDSEEDDIDSATEGFDEEDGEEDDLELNDDYVGV</sequence>
<name>A0A367XZ63_9ASCO</name>
<feature type="region of interest" description="Disordered" evidence="6">
    <location>
        <begin position="32"/>
        <end position="90"/>
    </location>
</feature>
<feature type="zinc finger region" description="C3H1-type" evidence="4">
    <location>
        <begin position="281"/>
        <end position="307"/>
    </location>
</feature>
<evidence type="ECO:0000256" key="6">
    <source>
        <dbReference type="SAM" id="MobiDB-lite"/>
    </source>
</evidence>
<dbReference type="Proteomes" id="UP000253472">
    <property type="component" value="Unassembled WGS sequence"/>
</dbReference>
<dbReference type="InterPro" id="IPR036855">
    <property type="entry name" value="Znf_CCCH_sf"/>
</dbReference>
<dbReference type="STRING" id="5486.A0A367XZ63"/>
<dbReference type="PANTHER" id="PTHR46156:SF1">
    <property type="entry name" value="ZINC FINGER CCCH DOMAIN-CONTAINING PROTEIN 3"/>
    <property type="match status" value="1"/>
</dbReference>
<feature type="zinc finger region" description="C3H1-type" evidence="4">
    <location>
        <begin position="227"/>
        <end position="255"/>
    </location>
</feature>
<organism evidence="8 9">
    <name type="scientific">Candida viswanathii</name>
    <dbReference type="NCBI Taxonomy" id="5486"/>
    <lineage>
        <taxon>Eukaryota</taxon>
        <taxon>Fungi</taxon>
        <taxon>Dikarya</taxon>
        <taxon>Ascomycota</taxon>
        <taxon>Saccharomycotina</taxon>
        <taxon>Pichiomycetes</taxon>
        <taxon>Debaryomycetaceae</taxon>
        <taxon>Candida/Lodderomyces clade</taxon>
        <taxon>Candida</taxon>
    </lineage>
</organism>
<protein>
    <recommendedName>
        <fullName evidence="7">C3H1-type domain-containing protein</fullName>
    </recommendedName>
</protein>
<dbReference type="EMBL" id="QLNQ01000027">
    <property type="protein sequence ID" value="RCK58897.1"/>
    <property type="molecule type" value="Genomic_DNA"/>
</dbReference>
<dbReference type="Pfam" id="PF14608">
    <property type="entry name" value="zf-CCCH_2"/>
    <property type="match status" value="1"/>
</dbReference>
<feature type="domain" description="C3H1-type" evidence="7">
    <location>
        <begin position="314"/>
        <end position="342"/>
    </location>
</feature>
<evidence type="ECO:0000256" key="2">
    <source>
        <dbReference type="ARBA" id="ARBA00022771"/>
    </source>
</evidence>
<keyword evidence="9" id="KW-1185">Reference proteome</keyword>
<dbReference type="OrthoDB" id="410307at2759"/>
<feature type="compositionally biased region" description="Low complexity" evidence="6">
    <location>
        <begin position="75"/>
        <end position="85"/>
    </location>
</feature>
<gene>
    <name evidence="8" type="ORF">Cantr_07824</name>
</gene>
<comment type="caution">
    <text evidence="8">The sequence shown here is derived from an EMBL/GenBank/DDBJ whole genome shotgun (WGS) entry which is preliminary data.</text>
</comment>
<proteinExistence type="predicted"/>
<evidence type="ECO:0000313" key="9">
    <source>
        <dbReference type="Proteomes" id="UP000253472"/>
    </source>
</evidence>
<feature type="zinc finger region" description="C3H1-type" evidence="4">
    <location>
        <begin position="314"/>
        <end position="342"/>
    </location>
</feature>
<dbReference type="AlphaFoldDB" id="A0A367XZ63"/>
<feature type="region of interest" description="Disordered" evidence="6">
    <location>
        <begin position="441"/>
        <end position="474"/>
    </location>
</feature>
<keyword evidence="3 4" id="KW-0862">Zinc</keyword>
<dbReference type="GO" id="GO:0008270">
    <property type="term" value="F:zinc ion binding"/>
    <property type="evidence" value="ECO:0007669"/>
    <property type="project" value="UniProtKB-KW"/>
</dbReference>
<evidence type="ECO:0000256" key="5">
    <source>
        <dbReference type="SAM" id="Coils"/>
    </source>
</evidence>
<keyword evidence="5" id="KW-0175">Coiled coil</keyword>
<dbReference type="GO" id="GO:0005634">
    <property type="term" value="C:nucleus"/>
    <property type="evidence" value="ECO:0007669"/>
    <property type="project" value="TreeGrafter"/>
</dbReference>
<keyword evidence="2 4" id="KW-0863">Zinc-finger</keyword>
<keyword evidence="1 4" id="KW-0479">Metal-binding</keyword>
<reference evidence="8 9" key="1">
    <citation type="submission" date="2018-06" db="EMBL/GenBank/DDBJ databases">
        <title>Whole genome sequencing of Candida tropicalis (genome annotated by CSBL at Korea University).</title>
        <authorList>
            <person name="Ahn J."/>
        </authorList>
    </citation>
    <scope>NUCLEOTIDE SEQUENCE [LARGE SCALE GENOMIC DNA]</scope>
    <source>
        <strain evidence="8 9">ATCC 20962</strain>
    </source>
</reference>
<evidence type="ECO:0000256" key="3">
    <source>
        <dbReference type="ARBA" id="ARBA00022833"/>
    </source>
</evidence>
<dbReference type="PANTHER" id="PTHR46156">
    <property type="entry name" value="CCCH ZINGC FINGER"/>
    <property type="match status" value="1"/>
</dbReference>
<evidence type="ECO:0000256" key="4">
    <source>
        <dbReference type="PROSITE-ProRule" id="PRU00723"/>
    </source>
</evidence>
<dbReference type="Pfam" id="PF00642">
    <property type="entry name" value="zf-CCCH"/>
    <property type="match status" value="2"/>
</dbReference>
<evidence type="ECO:0000256" key="1">
    <source>
        <dbReference type="ARBA" id="ARBA00022723"/>
    </source>
</evidence>
<feature type="domain" description="C3H1-type" evidence="7">
    <location>
        <begin position="281"/>
        <end position="307"/>
    </location>
</feature>
<dbReference type="InterPro" id="IPR000571">
    <property type="entry name" value="Znf_CCCH"/>
</dbReference>
<dbReference type="SMART" id="SM00356">
    <property type="entry name" value="ZnF_C3H1"/>
    <property type="match status" value="5"/>
</dbReference>
<dbReference type="Gene3D" id="4.10.1000.10">
    <property type="entry name" value="Zinc finger, CCCH-type"/>
    <property type="match status" value="2"/>
</dbReference>
<accession>A0A367XZ63</accession>
<dbReference type="PROSITE" id="PS50103">
    <property type="entry name" value="ZF_C3H1"/>
    <property type="match status" value="3"/>
</dbReference>
<dbReference type="SUPFAM" id="SSF90229">
    <property type="entry name" value="CCCH zinc finger"/>
    <property type="match status" value="2"/>
</dbReference>
<evidence type="ECO:0000313" key="8">
    <source>
        <dbReference type="EMBL" id="RCK58897.1"/>
    </source>
</evidence>